<dbReference type="PANTHER" id="PTHR30629:SF2">
    <property type="entry name" value="PROPHAGE INTEGRASE INTS-RELATED"/>
    <property type="match status" value="1"/>
</dbReference>
<dbReference type="InterPro" id="IPR002104">
    <property type="entry name" value="Integrase_catalytic"/>
</dbReference>
<dbReference type="Gene3D" id="1.10.150.130">
    <property type="match status" value="1"/>
</dbReference>
<dbReference type="Gene3D" id="3.30.160.390">
    <property type="entry name" value="Integrase, DNA-binding domain"/>
    <property type="match status" value="1"/>
</dbReference>
<dbReference type="InterPro" id="IPR010998">
    <property type="entry name" value="Integrase_recombinase_N"/>
</dbReference>
<dbReference type="GO" id="GO:0003677">
    <property type="term" value="F:DNA binding"/>
    <property type="evidence" value="ECO:0007669"/>
    <property type="project" value="UniProtKB-KW"/>
</dbReference>
<proteinExistence type="inferred from homology"/>
<dbReference type="Proteomes" id="UP000254711">
    <property type="component" value="Unassembled WGS sequence"/>
</dbReference>
<dbReference type="InterPro" id="IPR013762">
    <property type="entry name" value="Integrase-like_cat_sf"/>
</dbReference>
<dbReference type="SUPFAM" id="SSF56349">
    <property type="entry name" value="DNA breaking-rejoining enzymes"/>
    <property type="match status" value="1"/>
</dbReference>
<keyword evidence="4" id="KW-0233">DNA recombination</keyword>
<dbReference type="InterPro" id="IPR053876">
    <property type="entry name" value="Phage_int_M"/>
</dbReference>
<dbReference type="Gene3D" id="1.10.443.10">
    <property type="entry name" value="Intergrase catalytic core"/>
    <property type="match status" value="1"/>
</dbReference>
<dbReference type="AlphaFoldDB" id="A0A370KBR5"/>
<organism evidence="6 7">
    <name type="scientific">Dyella solisilvae</name>
    <dbReference type="NCBI Taxonomy" id="1920168"/>
    <lineage>
        <taxon>Bacteria</taxon>
        <taxon>Pseudomonadati</taxon>
        <taxon>Pseudomonadota</taxon>
        <taxon>Gammaproteobacteria</taxon>
        <taxon>Lysobacterales</taxon>
        <taxon>Rhodanobacteraceae</taxon>
        <taxon>Dyella</taxon>
    </lineage>
</organism>
<evidence type="ECO:0000256" key="1">
    <source>
        <dbReference type="ARBA" id="ARBA00008857"/>
    </source>
</evidence>
<keyword evidence="7" id="KW-1185">Reference proteome</keyword>
<reference evidence="6 7" key="1">
    <citation type="submission" date="2018-07" db="EMBL/GenBank/DDBJ databases">
        <title>Dyella solisilvae sp. nov., isolated from the pine and broad-leaved mixed forest soil.</title>
        <authorList>
            <person name="Gao Z."/>
            <person name="Qiu L."/>
        </authorList>
    </citation>
    <scope>NUCLEOTIDE SEQUENCE [LARGE SCALE GENOMIC DNA]</scope>
    <source>
        <strain evidence="6 7">DHG54</strain>
    </source>
</reference>
<feature type="domain" description="Tyr recombinase" evidence="5">
    <location>
        <begin position="202"/>
        <end position="381"/>
    </location>
</feature>
<evidence type="ECO:0000256" key="2">
    <source>
        <dbReference type="ARBA" id="ARBA00022908"/>
    </source>
</evidence>
<dbReference type="CDD" id="cd00801">
    <property type="entry name" value="INT_P4_C"/>
    <property type="match status" value="1"/>
</dbReference>
<dbReference type="InterPro" id="IPR011010">
    <property type="entry name" value="DNA_brk_join_enz"/>
</dbReference>
<dbReference type="RefSeq" id="WP_114823263.1">
    <property type="nucleotide sequence ID" value="NZ_QQSY01000001.1"/>
</dbReference>
<evidence type="ECO:0000259" key="5">
    <source>
        <dbReference type="PROSITE" id="PS51898"/>
    </source>
</evidence>
<protein>
    <submittedName>
        <fullName evidence="6">DUF4102 domain-containing protein</fullName>
    </submittedName>
</protein>
<dbReference type="Pfam" id="PF00589">
    <property type="entry name" value="Phage_integrase"/>
    <property type="match status" value="1"/>
</dbReference>
<dbReference type="Pfam" id="PF22022">
    <property type="entry name" value="Phage_int_M"/>
    <property type="match status" value="1"/>
</dbReference>
<evidence type="ECO:0000256" key="3">
    <source>
        <dbReference type="ARBA" id="ARBA00023125"/>
    </source>
</evidence>
<dbReference type="PANTHER" id="PTHR30629">
    <property type="entry name" value="PROPHAGE INTEGRASE"/>
    <property type="match status" value="1"/>
</dbReference>
<evidence type="ECO:0000313" key="7">
    <source>
        <dbReference type="Proteomes" id="UP000254711"/>
    </source>
</evidence>
<evidence type="ECO:0000313" key="6">
    <source>
        <dbReference type="EMBL" id="RDI99520.1"/>
    </source>
</evidence>
<dbReference type="OrthoDB" id="9795573at2"/>
<sequence>MLTDAKLRALKPRAALYRVADSDGLAVEVPVSGALRWRYRYRFAGKAKMLSLGTYPTVTLAQARLRRDAARAQLAQGIDPSAHKQAAKESQVRAQMPVRTFRQVANVWLSRQHVAEVTANKARWIFDRFLFPDLGERPVNDIGSRELLDTLRKTEERGLLDSANRAKIKAGQVFRFAMLEGWAEGDPTASLRGALKTPKVKHNAAIVDPLKVGELLRAIEGFSGQFVTLCALKLAPLVFVRPGELRQAQWSEFDLEGAIWRIPATRMKMKAAHLVPLSEQAVAILSELHAMTGQGDFVFPGLRSASRPMSENTVNAALRRLGYSSDEMTGHGFRSLAATRLNEMGWNADAIERQLAHAESNKVREAYTHAAQYLDERKRMMQAWADYLDGLRSGAKVIAIHRKEA</sequence>
<dbReference type="GO" id="GO:0006310">
    <property type="term" value="P:DNA recombination"/>
    <property type="evidence" value="ECO:0007669"/>
    <property type="project" value="UniProtKB-KW"/>
</dbReference>
<dbReference type="EMBL" id="QQSY01000001">
    <property type="protein sequence ID" value="RDI99520.1"/>
    <property type="molecule type" value="Genomic_DNA"/>
</dbReference>
<accession>A0A370KBR5</accession>
<dbReference type="InterPro" id="IPR050808">
    <property type="entry name" value="Phage_Integrase"/>
</dbReference>
<name>A0A370KBR5_9GAMM</name>
<evidence type="ECO:0000256" key="4">
    <source>
        <dbReference type="ARBA" id="ARBA00023172"/>
    </source>
</evidence>
<keyword evidence="3" id="KW-0238">DNA-binding</keyword>
<dbReference type="Pfam" id="PF13356">
    <property type="entry name" value="Arm-DNA-bind_3"/>
    <property type="match status" value="1"/>
</dbReference>
<comment type="similarity">
    <text evidence="1">Belongs to the 'phage' integrase family.</text>
</comment>
<keyword evidence="2" id="KW-0229">DNA integration</keyword>
<dbReference type="InterPro" id="IPR038488">
    <property type="entry name" value="Integrase_DNA-bd_sf"/>
</dbReference>
<dbReference type="InterPro" id="IPR025166">
    <property type="entry name" value="Integrase_DNA_bind_dom"/>
</dbReference>
<dbReference type="GO" id="GO:0015074">
    <property type="term" value="P:DNA integration"/>
    <property type="evidence" value="ECO:0007669"/>
    <property type="project" value="UniProtKB-KW"/>
</dbReference>
<gene>
    <name evidence="6" type="ORF">DVT68_01275</name>
</gene>
<comment type="caution">
    <text evidence="6">The sequence shown here is derived from an EMBL/GenBank/DDBJ whole genome shotgun (WGS) entry which is preliminary data.</text>
</comment>
<dbReference type="PROSITE" id="PS51898">
    <property type="entry name" value="TYR_RECOMBINASE"/>
    <property type="match status" value="1"/>
</dbReference>